<keyword evidence="7" id="KW-0472">Membrane</keyword>
<evidence type="ECO:0000256" key="1">
    <source>
        <dbReference type="ARBA" id="ARBA00004202"/>
    </source>
</evidence>
<keyword evidence="10" id="KW-1185">Reference proteome</keyword>
<dbReference type="RefSeq" id="WP_338201696.1">
    <property type="nucleotide sequence ID" value="NZ_JAEKNR010000118.1"/>
</dbReference>
<dbReference type="PROSITE" id="PS50893">
    <property type="entry name" value="ABC_TRANSPORTER_2"/>
    <property type="match status" value="1"/>
</dbReference>
<protein>
    <submittedName>
        <fullName evidence="9">ABC transporter ATP-binding protein</fullName>
    </submittedName>
</protein>
<dbReference type="Pfam" id="PF00005">
    <property type="entry name" value="ABC_tran"/>
    <property type="match status" value="1"/>
</dbReference>
<dbReference type="InterPro" id="IPR027417">
    <property type="entry name" value="P-loop_NTPase"/>
</dbReference>
<keyword evidence="3" id="KW-0813">Transport</keyword>
<comment type="caution">
    <text evidence="9">The sequence shown here is derived from an EMBL/GenBank/DDBJ whole genome shotgun (WGS) entry which is preliminary data.</text>
</comment>
<evidence type="ECO:0000313" key="10">
    <source>
        <dbReference type="Proteomes" id="UP000612893"/>
    </source>
</evidence>
<keyword evidence="6 9" id="KW-0067">ATP-binding</keyword>
<keyword evidence="4" id="KW-1003">Cell membrane</keyword>
<dbReference type="NCBIfam" id="TIGR01727">
    <property type="entry name" value="oligo_HPY"/>
    <property type="match status" value="1"/>
</dbReference>
<keyword evidence="5" id="KW-0547">Nucleotide-binding</keyword>
<evidence type="ECO:0000259" key="8">
    <source>
        <dbReference type="PROSITE" id="PS50893"/>
    </source>
</evidence>
<dbReference type="Gene3D" id="3.40.50.300">
    <property type="entry name" value="P-loop containing nucleotide triphosphate hydrolases"/>
    <property type="match status" value="1"/>
</dbReference>
<comment type="similarity">
    <text evidence="2">Belongs to the ABC transporter superfamily.</text>
</comment>
<feature type="domain" description="ABC transporter" evidence="8">
    <location>
        <begin position="9"/>
        <end position="260"/>
    </location>
</feature>
<evidence type="ECO:0000256" key="4">
    <source>
        <dbReference type="ARBA" id="ARBA00022475"/>
    </source>
</evidence>
<evidence type="ECO:0000256" key="6">
    <source>
        <dbReference type="ARBA" id="ARBA00022840"/>
    </source>
</evidence>
<dbReference type="Pfam" id="PF08352">
    <property type="entry name" value="oligo_HPY"/>
    <property type="match status" value="1"/>
</dbReference>
<evidence type="ECO:0000313" key="9">
    <source>
        <dbReference type="EMBL" id="MBJ7598580.1"/>
    </source>
</evidence>
<dbReference type="FunFam" id="3.40.50.300:FF:000016">
    <property type="entry name" value="Oligopeptide ABC transporter ATP-binding component"/>
    <property type="match status" value="1"/>
</dbReference>
<dbReference type="Proteomes" id="UP000612893">
    <property type="component" value="Unassembled WGS sequence"/>
</dbReference>
<dbReference type="InterPro" id="IPR013563">
    <property type="entry name" value="Oligopep_ABC_C"/>
</dbReference>
<dbReference type="PANTHER" id="PTHR43297">
    <property type="entry name" value="OLIGOPEPTIDE TRANSPORT ATP-BINDING PROTEIN APPD"/>
    <property type="match status" value="1"/>
</dbReference>
<dbReference type="CDD" id="cd03257">
    <property type="entry name" value="ABC_NikE_OppD_transporters"/>
    <property type="match status" value="1"/>
</dbReference>
<proteinExistence type="inferred from homology"/>
<dbReference type="InterPro" id="IPR050388">
    <property type="entry name" value="ABC_Ni/Peptide_Import"/>
</dbReference>
<dbReference type="SUPFAM" id="SSF52540">
    <property type="entry name" value="P-loop containing nucleoside triphosphate hydrolases"/>
    <property type="match status" value="1"/>
</dbReference>
<comment type="subcellular location">
    <subcellularLocation>
        <location evidence="1">Cell membrane</location>
        <topology evidence="1">Peripheral membrane protein</topology>
    </subcellularLocation>
</comment>
<dbReference type="InterPro" id="IPR003593">
    <property type="entry name" value="AAA+_ATPase"/>
</dbReference>
<dbReference type="GO" id="GO:0005886">
    <property type="term" value="C:plasma membrane"/>
    <property type="evidence" value="ECO:0007669"/>
    <property type="project" value="UniProtKB-SubCell"/>
</dbReference>
<dbReference type="SMART" id="SM00382">
    <property type="entry name" value="AAA"/>
    <property type="match status" value="1"/>
</dbReference>
<gene>
    <name evidence="9" type="ORF">JF922_10910</name>
</gene>
<name>A0A934N2Z8_9BACT</name>
<dbReference type="PANTHER" id="PTHR43297:SF2">
    <property type="entry name" value="DIPEPTIDE TRANSPORT ATP-BINDING PROTEIN DPPD"/>
    <property type="match status" value="1"/>
</dbReference>
<dbReference type="EMBL" id="JAEKNR010000118">
    <property type="protein sequence ID" value="MBJ7598580.1"/>
    <property type="molecule type" value="Genomic_DNA"/>
</dbReference>
<sequence>MIAAPAAVLRVENLQTRFSTARGVVRAVDGVSVELRAHRVLALLGESGSGKTMTGLSIMRLVPEPGRIVGGQVWFKERDLLGLDAESMRELRGSGIAMVFQNPRDRLDPAFTIEAQLAEVLRLHRVSNTRAAARDRCLELLAEVQIPEPERVLKSHPHELSGGLLQRVMIAMALSASPDILIADEPTSSLDVTIQSEILDLLATLQRTRGMSVLFITHDIQVARQVADEVAIMYGGHIVERGRADEVLDRPLHPYTQALLQCVPRVTESLERLNTISGQPLNLRELPPGCRFAPRCPYVQDRCRRAVPPLLPVKEREVRCVLYEEPA</sequence>
<reference evidence="9" key="1">
    <citation type="submission" date="2020-10" db="EMBL/GenBank/DDBJ databases">
        <title>Ca. Dormibacterota MAGs.</title>
        <authorList>
            <person name="Montgomery K."/>
        </authorList>
    </citation>
    <scope>NUCLEOTIDE SEQUENCE [LARGE SCALE GENOMIC DNA]</scope>
    <source>
        <strain evidence="9">SC8812_S17_10</strain>
    </source>
</reference>
<evidence type="ECO:0000256" key="3">
    <source>
        <dbReference type="ARBA" id="ARBA00022448"/>
    </source>
</evidence>
<evidence type="ECO:0000256" key="7">
    <source>
        <dbReference type="ARBA" id="ARBA00023136"/>
    </source>
</evidence>
<organism evidence="9 10">
    <name type="scientific">Candidatus Nephthysia bennettiae</name>
    <dbReference type="NCBI Taxonomy" id="3127016"/>
    <lineage>
        <taxon>Bacteria</taxon>
        <taxon>Bacillati</taxon>
        <taxon>Candidatus Dormiibacterota</taxon>
        <taxon>Candidatus Dormibacteria</taxon>
        <taxon>Candidatus Dormibacterales</taxon>
        <taxon>Candidatus Dormibacteraceae</taxon>
        <taxon>Candidatus Nephthysia</taxon>
    </lineage>
</organism>
<dbReference type="InterPro" id="IPR003439">
    <property type="entry name" value="ABC_transporter-like_ATP-bd"/>
</dbReference>
<dbReference type="GO" id="GO:0005524">
    <property type="term" value="F:ATP binding"/>
    <property type="evidence" value="ECO:0007669"/>
    <property type="project" value="UniProtKB-KW"/>
</dbReference>
<evidence type="ECO:0000256" key="2">
    <source>
        <dbReference type="ARBA" id="ARBA00005417"/>
    </source>
</evidence>
<accession>A0A934N2Z8</accession>
<evidence type="ECO:0000256" key="5">
    <source>
        <dbReference type="ARBA" id="ARBA00022741"/>
    </source>
</evidence>
<dbReference type="AlphaFoldDB" id="A0A934N2Z8"/>